<name>A0A8S1HUV2_9PELO</name>
<comment type="caution">
    <text evidence="1">The sequence shown here is derived from an EMBL/GenBank/DDBJ whole genome shotgun (WGS) entry which is preliminary data.</text>
</comment>
<gene>
    <name evidence="1" type="ORF">CAUJ_LOCUS14964</name>
</gene>
<keyword evidence="2" id="KW-1185">Reference proteome</keyword>
<sequence length="69" mass="7923">MGLRCPVGIPFATAFPDRNPMTRHRILLRSRGVVIPAKHNGFRRSSDPRKETIWPSMIVFVRLLADDHD</sequence>
<dbReference type="Proteomes" id="UP000835052">
    <property type="component" value="Unassembled WGS sequence"/>
</dbReference>
<dbReference type="AlphaFoldDB" id="A0A8S1HUV2"/>
<evidence type="ECO:0000313" key="1">
    <source>
        <dbReference type="EMBL" id="CAD6199059.1"/>
    </source>
</evidence>
<organism evidence="1 2">
    <name type="scientific">Caenorhabditis auriculariae</name>
    <dbReference type="NCBI Taxonomy" id="2777116"/>
    <lineage>
        <taxon>Eukaryota</taxon>
        <taxon>Metazoa</taxon>
        <taxon>Ecdysozoa</taxon>
        <taxon>Nematoda</taxon>
        <taxon>Chromadorea</taxon>
        <taxon>Rhabditida</taxon>
        <taxon>Rhabditina</taxon>
        <taxon>Rhabditomorpha</taxon>
        <taxon>Rhabditoidea</taxon>
        <taxon>Rhabditidae</taxon>
        <taxon>Peloderinae</taxon>
        <taxon>Caenorhabditis</taxon>
    </lineage>
</organism>
<accession>A0A8S1HUV2</accession>
<proteinExistence type="predicted"/>
<protein>
    <submittedName>
        <fullName evidence="1">Uncharacterized protein</fullName>
    </submittedName>
</protein>
<reference evidence="1" key="1">
    <citation type="submission" date="2020-10" db="EMBL/GenBank/DDBJ databases">
        <authorList>
            <person name="Kikuchi T."/>
        </authorList>
    </citation>
    <scope>NUCLEOTIDE SEQUENCE</scope>
    <source>
        <strain evidence="1">NKZ352</strain>
    </source>
</reference>
<evidence type="ECO:0000313" key="2">
    <source>
        <dbReference type="Proteomes" id="UP000835052"/>
    </source>
</evidence>
<dbReference type="EMBL" id="CAJGYM010000152">
    <property type="protein sequence ID" value="CAD6199059.1"/>
    <property type="molecule type" value="Genomic_DNA"/>
</dbReference>